<proteinExistence type="evidence at transcript level"/>
<dbReference type="AlphaFoldDB" id="A0A1E1XUY7"/>
<evidence type="ECO:0000313" key="1">
    <source>
        <dbReference type="EMBL" id="JAU03099.1"/>
    </source>
</evidence>
<reference evidence="1" key="2">
    <citation type="journal article" date="2017" name="Front. Cell. Infect. Microbiol.">
        <title>Analysis of the Salivary Gland Transcriptome of Unfed and Partially Fed Amblyomma sculptum Ticks and Descriptive Proteome of the Saliva.</title>
        <authorList>
            <person name="Esteves E."/>
            <person name="Maruyama S.R."/>
            <person name="Kawahara R."/>
            <person name="Fujita A."/>
            <person name="Martins L.A."/>
            <person name="Righi A.A."/>
            <person name="Costa F.B."/>
            <person name="Palmisano G."/>
            <person name="Labruna M.B."/>
            <person name="Sa-Nunes A."/>
            <person name="Ribeiro J.M.C."/>
            <person name="Fogaca A.C."/>
        </authorList>
    </citation>
    <scope>NUCLEOTIDE SEQUENCE</scope>
</reference>
<name>A0A1E1XUY7_AMBSC</name>
<feature type="non-terminal residue" evidence="1">
    <location>
        <position position="143"/>
    </location>
</feature>
<reference evidence="1" key="1">
    <citation type="submission" date="2016-09" db="EMBL/GenBank/DDBJ databases">
        <authorList>
            <person name="Capua I."/>
            <person name="De Benedictis P."/>
            <person name="Joannis T."/>
            <person name="Lombin L.H."/>
            <person name="Cattoli G."/>
        </authorList>
    </citation>
    <scope>NUCLEOTIDE SEQUENCE</scope>
</reference>
<organism evidence="1">
    <name type="scientific">Amblyomma sculptum</name>
    <name type="common">Tick</name>
    <dbReference type="NCBI Taxonomy" id="1581419"/>
    <lineage>
        <taxon>Eukaryota</taxon>
        <taxon>Metazoa</taxon>
        <taxon>Ecdysozoa</taxon>
        <taxon>Arthropoda</taxon>
        <taxon>Chelicerata</taxon>
        <taxon>Arachnida</taxon>
        <taxon>Acari</taxon>
        <taxon>Parasitiformes</taxon>
        <taxon>Ixodida</taxon>
        <taxon>Ixodoidea</taxon>
        <taxon>Ixodidae</taxon>
        <taxon>Amblyomminae</taxon>
        <taxon>Amblyomma</taxon>
    </lineage>
</organism>
<accession>A0A1E1XUY7</accession>
<sequence length="143" mass="14943">MASTGVNLASTRAAVALTAPTVTTTCRASGTATATAPTRATTRVPSTATDLEAQASAAASTVVLAAPSTSTDSRVVDSWAERKEGLFEKQQELPKKLFVDEIPGTCVQSSLIRTHKYNKTNAILAATKLVAHGETVEQREIKA</sequence>
<dbReference type="EMBL" id="GFAA01000336">
    <property type="protein sequence ID" value="JAU03099.1"/>
    <property type="molecule type" value="mRNA"/>
</dbReference>
<protein>
    <submittedName>
        <fullName evidence="1">Uncharacterized protein</fullName>
    </submittedName>
</protein>